<dbReference type="InterPro" id="IPR007886">
    <property type="entry name" value="AlaDH/PNT_N"/>
</dbReference>
<feature type="domain" description="Alanine dehydrogenase/pyridine nucleotide transhydrogenase NAD(H)-binding" evidence="2">
    <location>
        <begin position="138"/>
        <end position="257"/>
    </location>
</feature>
<dbReference type="PANTHER" id="PTHR42795:SF1">
    <property type="entry name" value="ALANINE DEHYDROGENASE"/>
    <property type="match status" value="1"/>
</dbReference>
<dbReference type="KEGG" id="pdec:H1Q58_12105"/>
<feature type="domain" description="Alanine dehydrogenase/pyridine nucleotide transhydrogenase N-terminal" evidence="3">
    <location>
        <begin position="2"/>
        <end position="130"/>
    </location>
</feature>
<evidence type="ECO:0000259" key="2">
    <source>
        <dbReference type="SMART" id="SM01002"/>
    </source>
</evidence>
<dbReference type="Pfam" id="PF01262">
    <property type="entry name" value="AlaDh_PNT_C"/>
    <property type="match status" value="1"/>
</dbReference>
<reference evidence="4 5" key="1">
    <citation type="submission" date="2020-07" db="EMBL/GenBank/DDBJ databases">
        <title>Screening of a cold-adapted Planococcus bacterium producing protease in traditional shrimp paste and protease identification by genome sequencing.</title>
        <authorList>
            <person name="Gao R."/>
            <person name="Leng W."/>
            <person name="Chu Q."/>
            <person name="Wu X."/>
            <person name="Liu H."/>
            <person name="Li X."/>
        </authorList>
    </citation>
    <scope>NUCLEOTIDE SEQUENCE [LARGE SCALE GENOMIC DNA]</scope>
    <source>
        <strain evidence="4 5">XJ11</strain>
    </source>
</reference>
<keyword evidence="5" id="KW-1185">Reference proteome</keyword>
<evidence type="ECO:0000313" key="5">
    <source>
        <dbReference type="Proteomes" id="UP000514716"/>
    </source>
</evidence>
<dbReference type="InterPro" id="IPR036291">
    <property type="entry name" value="NAD(P)-bd_dom_sf"/>
</dbReference>
<dbReference type="Pfam" id="PF05222">
    <property type="entry name" value="AlaDh_PNT_N"/>
    <property type="match status" value="1"/>
</dbReference>
<dbReference type="SMART" id="SM01003">
    <property type="entry name" value="AlaDh_PNT_N"/>
    <property type="match status" value="1"/>
</dbReference>
<name>A0A7D7QX52_PLAMR</name>
<dbReference type="AlphaFoldDB" id="A0A7D7QX52"/>
<gene>
    <name evidence="4" type="ORF">H1Q58_12105</name>
</gene>
<accession>A0A7D7QX52</accession>
<keyword evidence="1" id="KW-0560">Oxidoreductase</keyword>
<proteinExistence type="predicted"/>
<evidence type="ECO:0000313" key="4">
    <source>
        <dbReference type="EMBL" id="QMT19054.1"/>
    </source>
</evidence>
<dbReference type="GO" id="GO:0047126">
    <property type="term" value="F:N5-(carboxyethyl)ornithine synthase activity"/>
    <property type="evidence" value="ECO:0007669"/>
    <property type="project" value="InterPro"/>
</dbReference>
<sequence>MGFVISRKNNEKRRAILPADLKHVSHPERLYFEHGYGEVLGLTDEDYRVMGVNMSTRGEVLACDAIVDVKLGFADYFDQLEEGKLLIGWAHAIQDVKFTDGAIAGKHTVVAWEELFEGGRYIFYRNREVAGEAAVLQAYQHCGKMPYETRVAILGNGHTAKGAMRILHGLGAEVDVYGRRAEALFREKMVDYDVLVNCIMWDTTRTDRIIYREDLKRLKKGAMIIDVSCDPELEIETSIPTTIDNPVYTVDGVVHYAVDNTPAMFPHTITKVLSTGFAPMLDELLEGRISEMVQNAIVIEKGIIKDQRITEFRQARGLTV</sequence>
<dbReference type="PANTHER" id="PTHR42795">
    <property type="entry name" value="ALANINE DEHYDROGENASE"/>
    <property type="match status" value="1"/>
</dbReference>
<dbReference type="InterPro" id="IPR007698">
    <property type="entry name" value="AlaDH/PNT_NAD(H)-bd"/>
</dbReference>
<dbReference type="GO" id="GO:0006524">
    <property type="term" value="P:alanine catabolic process"/>
    <property type="evidence" value="ECO:0007669"/>
    <property type="project" value="TreeGrafter"/>
</dbReference>
<protein>
    <submittedName>
        <fullName evidence="4">N(5)-(Carboxyethyl)ornithine synthase</fullName>
    </submittedName>
</protein>
<dbReference type="SMART" id="SM01002">
    <property type="entry name" value="AlaDh_PNT_C"/>
    <property type="match status" value="1"/>
</dbReference>
<dbReference type="InterPro" id="IPR046951">
    <property type="entry name" value="CEOS"/>
</dbReference>
<dbReference type="SUPFAM" id="SSF51735">
    <property type="entry name" value="NAD(P)-binding Rossmann-fold domains"/>
    <property type="match status" value="1"/>
</dbReference>
<evidence type="ECO:0000259" key="3">
    <source>
        <dbReference type="SMART" id="SM01003"/>
    </source>
</evidence>
<evidence type="ECO:0000256" key="1">
    <source>
        <dbReference type="ARBA" id="ARBA00023002"/>
    </source>
</evidence>
<dbReference type="GO" id="GO:0000286">
    <property type="term" value="F:alanine dehydrogenase activity"/>
    <property type="evidence" value="ECO:0007669"/>
    <property type="project" value="TreeGrafter"/>
</dbReference>
<dbReference type="RefSeq" id="WP_182093473.1">
    <property type="nucleotide sequence ID" value="NZ_CP059540.1"/>
</dbReference>
<dbReference type="GO" id="GO:0005886">
    <property type="term" value="C:plasma membrane"/>
    <property type="evidence" value="ECO:0007669"/>
    <property type="project" value="TreeGrafter"/>
</dbReference>
<dbReference type="SUPFAM" id="SSF52283">
    <property type="entry name" value="Formate/glycerate dehydrogenase catalytic domain-like"/>
    <property type="match status" value="1"/>
</dbReference>
<dbReference type="Proteomes" id="UP000514716">
    <property type="component" value="Chromosome"/>
</dbReference>
<dbReference type="CDD" id="cd12181">
    <property type="entry name" value="ceo_syn"/>
    <property type="match status" value="1"/>
</dbReference>
<organism evidence="4 5">
    <name type="scientific">Planococcus maritimus</name>
    <dbReference type="NCBI Taxonomy" id="192421"/>
    <lineage>
        <taxon>Bacteria</taxon>
        <taxon>Bacillati</taxon>
        <taxon>Bacillota</taxon>
        <taxon>Bacilli</taxon>
        <taxon>Bacillales</taxon>
        <taxon>Caryophanaceae</taxon>
        <taxon>Planococcus</taxon>
    </lineage>
</organism>
<dbReference type="Gene3D" id="3.40.50.720">
    <property type="entry name" value="NAD(P)-binding Rossmann-like Domain"/>
    <property type="match status" value="4"/>
</dbReference>
<dbReference type="EMBL" id="CP059540">
    <property type="protein sequence ID" value="QMT19054.1"/>
    <property type="molecule type" value="Genomic_DNA"/>
</dbReference>